<proteinExistence type="predicted"/>
<dbReference type="RefSeq" id="WP_152963870.1">
    <property type="nucleotide sequence ID" value="NZ_CAWOZU010000003.1"/>
</dbReference>
<comment type="caution">
    <text evidence="1">The sequence shown here is derived from an EMBL/GenBank/DDBJ whole genome shotgun (WGS) entry which is preliminary data.</text>
</comment>
<name>A0A7C9KWX0_9GAMM</name>
<dbReference type="EMBL" id="WHZZ01000012">
    <property type="protein sequence ID" value="MQL50109.1"/>
    <property type="molecule type" value="Genomic_DNA"/>
</dbReference>
<dbReference type="AlphaFoldDB" id="A0A7C9KWX0"/>
<evidence type="ECO:0000313" key="1">
    <source>
        <dbReference type="EMBL" id="MQL50109.1"/>
    </source>
</evidence>
<organism evidence="1 2">
    <name type="scientific">Photorhabdus khanii</name>
    <dbReference type="NCBI Taxonomy" id="1004150"/>
    <lineage>
        <taxon>Bacteria</taxon>
        <taxon>Pseudomonadati</taxon>
        <taxon>Pseudomonadota</taxon>
        <taxon>Gammaproteobacteria</taxon>
        <taxon>Enterobacterales</taxon>
        <taxon>Morganellaceae</taxon>
        <taxon>Photorhabdus</taxon>
    </lineage>
</organism>
<dbReference type="Proteomes" id="UP000481739">
    <property type="component" value="Unassembled WGS sequence"/>
</dbReference>
<reference evidence="1 2" key="1">
    <citation type="journal article" date="2019" name="Nature">
        <title>A new antibiotic selectively kills Gram-negative pathogens.</title>
        <authorList>
            <person name="Imai Y."/>
            <person name="Meyer K.J."/>
            <person name="Iinishi A."/>
            <person name="Favre-Godal Q."/>
            <person name="Green R."/>
            <person name="Manuse S."/>
            <person name="Caboni M."/>
            <person name="Mori M."/>
            <person name="Niles S."/>
            <person name="Ghiglieri M."/>
            <person name="Honrao C."/>
            <person name="Ma X."/>
            <person name="Guo J.J."/>
            <person name="Makriyannis A."/>
            <person name="Linares-Otoya L."/>
            <person name="Boehringer N."/>
            <person name="Wuisan Z.G."/>
            <person name="Kaur H."/>
            <person name="Wu R."/>
            <person name="Mateus A."/>
            <person name="Typas A."/>
            <person name="Savitski M.M."/>
            <person name="Espinoza J.L."/>
            <person name="O'Rourke A."/>
            <person name="Nelson K.E."/>
            <person name="Hiller S."/>
            <person name="Noinaj N."/>
            <person name="Schaeberle T.F."/>
            <person name="D'Onofrio A."/>
            <person name="Lewis K."/>
        </authorList>
    </citation>
    <scope>NUCLEOTIDE SEQUENCE [LARGE SCALE GENOMIC DNA]</scope>
    <source>
        <strain evidence="1 2">HGB 1456</strain>
    </source>
</reference>
<accession>A0A7C9KWX0</accession>
<evidence type="ECO:0000313" key="2">
    <source>
        <dbReference type="Proteomes" id="UP000481739"/>
    </source>
</evidence>
<sequence length="311" mass="34932">MNAKNKELFVNFCKLAKANLDESTTETLCKTADYVEEMQEQLITIEEQFSTMISKYYALIEFGEASGYFSFSPKAGFNTYTSYTNALAAAYKDINTYKNCADVDNCKDINKICCGVITKKAIITDSESDYTLQGINPDEIIRKIQSDAEDKLVEKISDMYDVATSLNEKDTIGQTYCLLKYGILPSLRDVTKQDIISKSDKSMVAKLAYIIGKKTNKSIIGKILQTTSISKKSLAGAPEYYVAKIRKHCSKQYWNAPMGIGADYKGLHIETIGGEIFIKDSQGRFYIEVPSYIDITKAEQVLNEWLLQIEA</sequence>
<protein>
    <submittedName>
        <fullName evidence="1">Uncharacterized protein</fullName>
    </submittedName>
</protein>
<gene>
    <name evidence="1" type="ORF">GEA64_20005</name>
</gene>